<feature type="compositionally biased region" description="Basic and acidic residues" evidence="1">
    <location>
        <begin position="1"/>
        <end position="16"/>
    </location>
</feature>
<dbReference type="HOGENOM" id="CLU_317311_0_0_6"/>
<dbReference type="Proteomes" id="UP000019442">
    <property type="component" value="Chromosome"/>
</dbReference>
<dbReference type="EMBL" id="CP007268">
    <property type="protein sequence ID" value="AHK80582.1"/>
    <property type="molecule type" value="Genomic_DNA"/>
</dbReference>
<reference evidence="3" key="2">
    <citation type="submission" date="2014-02" db="EMBL/GenBank/DDBJ databases">
        <title>Draft Genome Sequence of extremely halophilic bacteria Halorhodospira halochloris.</title>
        <authorList>
            <person name="Singh K.S."/>
        </authorList>
    </citation>
    <scope>NUCLEOTIDE SEQUENCE [LARGE SCALE GENOMIC DNA]</scope>
    <source>
        <strain evidence="3">A</strain>
    </source>
</reference>
<dbReference type="KEGG" id="hhc:M911_02180"/>
<proteinExistence type="predicted"/>
<keyword evidence="3" id="KW-1185">Reference proteome</keyword>
<dbReference type="RefSeq" id="WP_025280520.1">
    <property type="nucleotide sequence ID" value="NZ_CP007268.1"/>
</dbReference>
<name>W8KU82_9GAMM</name>
<dbReference type="OrthoDB" id="5469344at2"/>
<dbReference type="AlphaFoldDB" id="W8KU82"/>
<organism evidence="2 3">
    <name type="scientific">Ectothiorhodospira haloalkaliphila</name>
    <dbReference type="NCBI Taxonomy" id="421628"/>
    <lineage>
        <taxon>Bacteria</taxon>
        <taxon>Pseudomonadati</taxon>
        <taxon>Pseudomonadota</taxon>
        <taxon>Gammaproteobacteria</taxon>
        <taxon>Chromatiales</taxon>
        <taxon>Ectothiorhodospiraceae</taxon>
        <taxon>Ectothiorhodospira</taxon>
    </lineage>
</organism>
<accession>W8KU82</accession>
<evidence type="ECO:0000313" key="2">
    <source>
        <dbReference type="EMBL" id="AHK80582.1"/>
    </source>
</evidence>
<evidence type="ECO:0000313" key="3">
    <source>
        <dbReference type="Proteomes" id="UP000019442"/>
    </source>
</evidence>
<dbReference type="PATRIC" id="fig|1354791.3.peg.819"/>
<protein>
    <submittedName>
        <fullName evidence="2">Uncharacterized protein</fullName>
    </submittedName>
</protein>
<reference evidence="2 3" key="1">
    <citation type="journal article" date="2014" name="J Genomics">
        <title>Draft Genome Sequence of the Extremely Halophilic Phototrophic Purple Sulfur Bacterium Halorhodospira halochloris.</title>
        <authorList>
            <person name="Singh K.S."/>
            <person name="Kirksey J."/>
            <person name="Hoff W.D."/>
            <person name="Deole R."/>
        </authorList>
    </citation>
    <scope>NUCLEOTIDE SEQUENCE [LARGE SCALE GENOMIC DNA]</scope>
    <source>
        <strain evidence="2 3">A</strain>
    </source>
</reference>
<evidence type="ECO:0000256" key="1">
    <source>
        <dbReference type="SAM" id="MobiDB-lite"/>
    </source>
</evidence>
<gene>
    <name evidence="2" type="ORF">M911_02180</name>
</gene>
<feature type="region of interest" description="Disordered" evidence="1">
    <location>
        <begin position="1"/>
        <end position="22"/>
    </location>
</feature>
<sequence length="918" mass="103436">MLVDVSHDQDMERRELTGQPWGYPEMNPNLERHCVPVDLEYSLGRMSLDWQVETTRRETHYQAPTVSVPACVQDGSCVQVYNPRAGEPGSGPRVETETVTVEEESRRTGMNWAFPPAVMADGSEWRPRVGGEGEWRWRVYRTPSGQRHTSLSAAMTQAMAAPRLPGMEYVAGTGPAGQTPVIPFHSGEIRQSQHDHVMAVIAHTDCGNVQARFHYRLTELSADEARHLTRRIESRLLSDAPLEGDLLMADHADAADAPPEEVPEVDPIAARIAHHENNIDLLRDDLGHYRSMLSQATDAKAREDLSWMILAKQADLQGEIDAIATLQTGQFTRTRTGWDDMLQLQAENNTRELAKKIAQETRVVDSYERAFELMPEQDRLDARAWAEATLGTDYDLDQLREVTHGLLERAQQGQLAEFDRHQADAEWYEWYEDRLETVKTASEYTMLAAPFITGGGTVALAYSLSSGSVDGYQTGGVLGEDYQGATGMIAGLGTTMVRQYSSRANHVITFYEGYQTGGITGGASHWARSYVRQQAIGYATNVGLHYQNKYIRGREQARLGAWREAQREVEFRQQRQYGKAMVQRHHDLYQEHRHLKRSGAPASQVRAMERRLMDSTAAIKHAPHAKGYLKFGDPDMTPAQRAQHRQMQREYNATDRLHTRRVVRDYRNELARAGYDTEQLSFRPIRNAGNTSPGMDLDLAVTVRDGQNIRYRDPVTGQTQALGLYEANGRLNKIFEGVYGRHAGGRSASESFQMVTTDAHLEAYRTEGGHTSPWIRFPEIIGRGDVLGAQGSALQAIDPRHAADAGRITEFKAQHMASHYAHMGRDNVTWEVYRGTAKDINTKVRPLLRERLRNTPDPEHRAKLRADYDFFTQLAQSMELANHNPVEADRQVRRLTGYHGLDVVDRIGLTITALGQFR</sequence>